<protein>
    <submittedName>
        <fullName evidence="3">Endonuclease</fullName>
    </submittedName>
</protein>
<dbReference type="InterPro" id="IPR005135">
    <property type="entry name" value="Endo/exonuclease/phosphatase"/>
</dbReference>
<organism evidence="3 4">
    <name type="scientific">Pedobacter gandavensis</name>
    <dbReference type="NCBI Taxonomy" id="2679963"/>
    <lineage>
        <taxon>Bacteria</taxon>
        <taxon>Pseudomonadati</taxon>
        <taxon>Bacteroidota</taxon>
        <taxon>Sphingobacteriia</taxon>
        <taxon>Sphingobacteriales</taxon>
        <taxon>Sphingobacteriaceae</taxon>
        <taxon>Pedobacter</taxon>
    </lineage>
</organism>
<dbReference type="PANTHER" id="PTHR14859:SF15">
    <property type="entry name" value="ENDONUCLEASE_EXONUCLEASE_PHOSPHATASE DOMAIN-CONTAINING PROTEIN"/>
    <property type="match status" value="1"/>
</dbReference>
<dbReference type="InterPro" id="IPR051916">
    <property type="entry name" value="GPI-anchor_lipid_remodeler"/>
</dbReference>
<dbReference type="GO" id="GO:0004519">
    <property type="term" value="F:endonuclease activity"/>
    <property type="evidence" value="ECO:0007669"/>
    <property type="project" value="UniProtKB-KW"/>
</dbReference>
<keyword evidence="3" id="KW-0255">Endonuclease</keyword>
<keyword evidence="3" id="KW-0540">Nuclease</keyword>
<dbReference type="PANTHER" id="PTHR14859">
    <property type="entry name" value="CALCOFLUOR WHITE HYPERSENSITIVE PROTEIN PRECURSOR"/>
    <property type="match status" value="1"/>
</dbReference>
<dbReference type="Gene3D" id="3.60.10.10">
    <property type="entry name" value="Endonuclease/exonuclease/phosphatase"/>
    <property type="match status" value="1"/>
</dbReference>
<feature type="domain" description="Endonuclease/exonuclease/phosphatase" evidence="2">
    <location>
        <begin position="38"/>
        <end position="259"/>
    </location>
</feature>
<sequence>MQKRISHFFSAFGAILLFCSLLNNAAIAQSNSKTLKVMTYNIHHGNPPERPGVIDLPGIAAVIQQHTPDLVALQEIDKLTKRTGQVDQLKKLAELTGMYYFFSKGIDFEGGEYGVGILSKYPIKESNRYPLPSKAGLEAEARSLAVVQVSLANGKSLNFACTHLDLNNEHRMLQVNEINRILGSKKGDVILAGDLNLTSTTPAMKLLEEHFTRSCTENCAPTIPQDDPKEEIDFILLKKGSRMKVISHQVFPNIDASDHLPVMATYQLP</sequence>
<keyword evidence="3" id="KW-0378">Hydrolase</keyword>
<gene>
    <name evidence="3" type="ORF">GM920_13325</name>
</gene>
<dbReference type="SUPFAM" id="SSF56219">
    <property type="entry name" value="DNase I-like"/>
    <property type="match status" value="1"/>
</dbReference>
<evidence type="ECO:0000256" key="1">
    <source>
        <dbReference type="SAM" id="SignalP"/>
    </source>
</evidence>
<evidence type="ECO:0000259" key="2">
    <source>
        <dbReference type="Pfam" id="PF03372"/>
    </source>
</evidence>
<dbReference type="EMBL" id="WNXC01000004">
    <property type="protein sequence ID" value="MBB2149879.1"/>
    <property type="molecule type" value="Genomic_DNA"/>
</dbReference>
<keyword evidence="1" id="KW-0732">Signal</keyword>
<evidence type="ECO:0000313" key="4">
    <source>
        <dbReference type="Proteomes" id="UP000636110"/>
    </source>
</evidence>
<name>A0ABR6EYF9_9SPHI</name>
<feature type="signal peptide" evidence="1">
    <location>
        <begin position="1"/>
        <end position="25"/>
    </location>
</feature>
<proteinExistence type="predicted"/>
<dbReference type="InterPro" id="IPR036691">
    <property type="entry name" value="Endo/exonu/phosph_ase_sf"/>
</dbReference>
<dbReference type="Proteomes" id="UP000636110">
    <property type="component" value="Unassembled WGS sequence"/>
</dbReference>
<feature type="chain" id="PRO_5045478467" evidence="1">
    <location>
        <begin position="26"/>
        <end position="269"/>
    </location>
</feature>
<reference evidence="3 4" key="1">
    <citation type="submission" date="2019-11" db="EMBL/GenBank/DDBJ databases">
        <title>Description of Pedobacter sp. LMG 31462T.</title>
        <authorList>
            <person name="Carlier A."/>
            <person name="Qi S."/>
            <person name="Vandamme P."/>
        </authorList>
    </citation>
    <scope>NUCLEOTIDE SEQUENCE [LARGE SCALE GENOMIC DNA]</scope>
    <source>
        <strain evidence="3 4">LMG 31462</strain>
    </source>
</reference>
<evidence type="ECO:0000313" key="3">
    <source>
        <dbReference type="EMBL" id="MBB2149879.1"/>
    </source>
</evidence>
<comment type="caution">
    <text evidence="3">The sequence shown here is derived from an EMBL/GenBank/DDBJ whole genome shotgun (WGS) entry which is preliminary data.</text>
</comment>
<dbReference type="RefSeq" id="WP_182958093.1">
    <property type="nucleotide sequence ID" value="NZ_WNXC01000004.1"/>
</dbReference>
<keyword evidence="4" id="KW-1185">Reference proteome</keyword>
<dbReference type="Pfam" id="PF03372">
    <property type="entry name" value="Exo_endo_phos"/>
    <property type="match status" value="1"/>
</dbReference>
<accession>A0ABR6EYF9</accession>